<dbReference type="Pfam" id="PF04438">
    <property type="entry name" value="zf-HIT"/>
    <property type="match status" value="1"/>
</dbReference>
<keyword evidence="1" id="KW-0479">Metal-binding</keyword>
<sequence>MRFTHDADVERDSEDGVSSEGTGNPGMIYARAFDESGRSGFRLGAEDAVVTRMLAPPAAARYWSWSVYCSMRGSRVVSAIAGWPINSANVVADEDGWIVLVATRSMEAFEAVREAYAESGFAPEAVNLSPLFGEVRYGSMFGEADLLSVSFRVAYWPSANSSIVGAEDALGEWATREWPVTFARRRRAARSARIPVTQIEPPPPAVAPPDIEVASSAYATVPRPEILVGGGFSRSVGRTILVPVIASPTRCMYDPFYSPWSAYGVRTRSACFGSTSDALYSVSDNFIRRRELTAEWLVVVAGVDIVSTRRATFSNIALYATGGFISSAFSARDVRILAAIDDRSFVLRASTFAVAFGSSRSACRRVSVPCVVARPCPPTASLFIIARDYLDPATATAPESRPDIEVRRNSSRVPVVHLAALSHMPATATCVSCETDRSNYKCPTCRAPYCSVKCFKTHRGTRRVTLTGFRILEFTRRVSFKPTALTVFTRSQRRRAQNLPSPNPRWRSRRRRSRETLR</sequence>
<gene>
    <name evidence="4" type="ORF">BE221DRAFT_175776</name>
</gene>
<accession>A0A1Y5IDX5</accession>
<protein>
    <recommendedName>
        <fullName evidence="3">HIT-type domain-containing protein</fullName>
    </recommendedName>
</protein>
<feature type="domain" description="HIT-type" evidence="3">
    <location>
        <begin position="430"/>
        <end position="464"/>
    </location>
</feature>
<dbReference type="Gene3D" id="3.30.60.190">
    <property type="match status" value="1"/>
</dbReference>
<dbReference type="CDD" id="cd23024">
    <property type="entry name" value="zf-HIT_ZNHIT2-3"/>
    <property type="match status" value="1"/>
</dbReference>
<dbReference type="AlphaFoldDB" id="A0A1Y5IDX5"/>
<dbReference type="SUPFAM" id="SSF144232">
    <property type="entry name" value="HIT/MYND zinc finger-like"/>
    <property type="match status" value="1"/>
</dbReference>
<feature type="region of interest" description="Disordered" evidence="2">
    <location>
        <begin position="492"/>
        <end position="518"/>
    </location>
</feature>
<dbReference type="PROSITE" id="PS51083">
    <property type="entry name" value="ZF_HIT"/>
    <property type="match status" value="1"/>
</dbReference>
<keyword evidence="1" id="KW-0862">Zinc</keyword>
<dbReference type="InterPro" id="IPR007529">
    <property type="entry name" value="Znf_HIT"/>
</dbReference>
<feature type="compositionally biased region" description="Basic residues" evidence="2">
    <location>
        <begin position="506"/>
        <end position="518"/>
    </location>
</feature>
<dbReference type="EMBL" id="KZ155777">
    <property type="protein sequence ID" value="OUS47691.1"/>
    <property type="molecule type" value="Genomic_DNA"/>
</dbReference>
<evidence type="ECO:0000256" key="2">
    <source>
        <dbReference type="SAM" id="MobiDB-lite"/>
    </source>
</evidence>
<feature type="region of interest" description="Disordered" evidence="2">
    <location>
        <begin position="1"/>
        <end position="23"/>
    </location>
</feature>
<keyword evidence="1" id="KW-0863">Zinc-finger</keyword>
<evidence type="ECO:0000256" key="1">
    <source>
        <dbReference type="PROSITE-ProRule" id="PRU00453"/>
    </source>
</evidence>
<evidence type="ECO:0000259" key="3">
    <source>
        <dbReference type="PROSITE" id="PS51083"/>
    </source>
</evidence>
<name>A0A1Y5IDX5_OSTTA</name>
<feature type="compositionally biased region" description="Basic and acidic residues" evidence="2">
    <location>
        <begin position="1"/>
        <end position="10"/>
    </location>
</feature>
<dbReference type="Proteomes" id="UP000195557">
    <property type="component" value="Unassembled WGS sequence"/>
</dbReference>
<proteinExistence type="predicted"/>
<organism evidence="4">
    <name type="scientific">Ostreococcus tauri</name>
    <name type="common">Marine green alga</name>
    <dbReference type="NCBI Taxonomy" id="70448"/>
    <lineage>
        <taxon>Eukaryota</taxon>
        <taxon>Viridiplantae</taxon>
        <taxon>Chlorophyta</taxon>
        <taxon>Mamiellophyceae</taxon>
        <taxon>Mamiellales</taxon>
        <taxon>Bathycoccaceae</taxon>
        <taxon>Ostreococcus</taxon>
    </lineage>
</organism>
<dbReference type="GO" id="GO:0008270">
    <property type="term" value="F:zinc ion binding"/>
    <property type="evidence" value="ECO:0007669"/>
    <property type="project" value="UniProtKB-UniRule"/>
</dbReference>
<reference evidence="4" key="1">
    <citation type="submission" date="2017-04" db="EMBL/GenBank/DDBJ databases">
        <title>Population genomics of picophytoplankton unveils novel chromosome hypervariability.</title>
        <authorList>
            <consortium name="DOE Joint Genome Institute"/>
            <person name="Blanc-Mathieu R."/>
            <person name="Krasovec M."/>
            <person name="Hebrard M."/>
            <person name="Yau S."/>
            <person name="Desgranges E."/>
            <person name="Martin J."/>
            <person name="Schackwitz W."/>
            <person name="Kuo A."/>
            <person name="Salin G."/>
            <person name="Donnadieu C."/>
            <person name="Desdevises Y."/>
            <person name="Sanchez-Ferandin S."/>
            <person name="Moreau H."/>
            <person name="Rivals E."/>
            <person name="Grigoriev I.V."/>
            <person name="Grimsley N."/>
            <person name="Eyre-Walker A."/>
            <person name="Piganeau G."/>
        </authorList>
    </citation>
    <scope>NUCLEOTIDE SEQUENCE [LARGE SCALE GENOMIC DNA]</scope>
    <source>
        <strain evidence="4">RCC 1115</strain>
    </source>
</reference>
<evidence type="ECO:0000313" key="4">
    <source>
        <dbReference type="EMBL" id="OUS47691.1"/>
    </source>
</evidence>